<keyword evidence="3" id="KW-1185">Reference proteome</keyword>
<dbReference type="Gene3D" id="1.25.40.10">
    <property type="entry name" value="Tetratricopeptide repeat domain"/>
    <property type="match status" value="1"/>
</dbReference>
<dbReference type="EMBL" id="JACHHY010000009">
    <property type="protein sequence ID" value="MBB5018563.1"/>
    <property type="molecule type" value="Genomic_DNA"/>
</dbReference>
<dbReference type="Pfam" id="PF13432">
    <property type="entry name" value="TPR_16"/>
    <property type="match status" value="1"/>
</dbReference>
<keyword evidence="1" id="KW-0802">TPR repeat</keyword>
<reference evidence="2 3" key="1">
    <citation type="submission" date="2020-08" db="EMBL/GenBank/DDBJ databases">
        <title>Genomic Encyclopedia of Type Strains, Phase IV (KMG-IV): sequencing the most valuable type-strain genomes for metagenomic binning, comparative biology and taxonomic classification.</title>
        <authorList>
            <person name="Goeker M."/>
        </authorList>
    </citation>
    <scope>NUCLEOTIDE SEQUENCE [LARGE SCALE GENOMIC DNA]</scope>
    <source>
        <strain evidence="2 3">DSM 27165</strain>
    </source>
</reference>
<evidence type="ECO:0000313" key="3">
    <source>
        <dbReference type="Proteomes" id="UP000575898"/>
    </source>
</evidence>
<name>A0A840MQU7_9PROT</name>
<dbReference type="RefSeq" id="WP_184038020.1">
    <property type="nucleotide sequence ID" value="NZ_JACHHY010000009.1"/>
</dbReference>
<organism evidence="2 3">
    <name type="scientific">Chitinivorax tropicus</name>
    <dbReference type="NCBI Taxonomy" id="714531"/>
    <lineage>
        <taxon>Bacteria</taxon>
        <taxon>Pseudomonadati</taxon>
        <taxon>Pseudomonadota</taxon>
        <taxon>Betaproteobacteria</taxon>
        <taxon>Chitinivorax</taxon>
    </lineage>
</organism>
<dbReference type="SMART" id="SM00028">
    <property type="entry name" value="TPR"/>
    <property type="match status" value="2"/>
</dbReference>
<feature type="repeat" description="TPR" evidence="1">
    <location>
        <begin position="51"/>
        <end position="84"/>
    </location>
</feature>
<feature type="repeat" description="TPR" evidence="1">
    <location>
        <begin position="17"/>
        <end position="50"/>
    </location>
</feature>
<sequence length="106" mass="11602">MMIDALEKLLNGPRDGALLRFSLGNAHLQAGHLMEAIQYFQDTLAHDPHYSAAWKALGKTLTAAGKPDAALEAYRQGIQVAEDKGDKQAAKEMRVFAKRIEKSAPI</sequence>
<dbReference type="AlphaFoldDB" id="A0A840MQU7"/>
<accession>A0A840MQU7</accession>
<comment type="caution">
    <text evidence="2">The sequence shown here is derived from an EMBL/GenBank/DDBJ whole genome shotgun (WGS) entry which is preliminary data.</text>
</comment>
<gene>
    <name evidence="2" type="ORF">HNQ59_001852</name>
</gene>
<dbReference type="PROSITE" id="PS50005">
    <property type="entry name" value="TPR"/>
    <property type="match status" value="2"/>
</dbReference>
<proteinExistence type="predicted"/>
<evidence type="ECO:0000256" key="1">
    <source>
        <dbReference type="PROSITE-ProRule" id="PRU00339"/>
    </source>
</evidence>
<protein>
    <submittedName>
        <fullName evidence="2">Tfp pilus assembly protein PilF</fullName>
    </submittedName>
</protein>
<dbReference type="InterPro" id="IPR019734">
    <property type="entry name" value="TPR_rpt"/>
</dbReference>
<dbReference type="Proteomes" id="UP000575898">
    <property type="component" value="Unassembled WGS sequence"/>
</dbReference>
<dbReference type="InterPro" id="IPR011990">
    <property type="entry name" value="TPR-like_helical_dom_sf"/>
</dbReference>
<dbReference type="SUPFAM" id="SSF48452">
    <property type="entry name" value="TPR-like"/>
    <property type="match status" value="1"/>
</dbReference>
<evidence type="ECO:0000313" key="2">
    <source>
        <dbReference type="EMBL" id="MBB5018563.1"/>
    </source>
</evidence>